<evidence type="ECO:0000256" key="6">
    <source>
        <dbReference type="ARBA" id="ARBA00037368"/>
    </source>
</evidence>
<evidence type="ECO:0000256" key="2">
    <source>
        <dbReference type="ARBA" id="ARBA00022490"/>
    </source>
</evidence>
<name>A0A2W4C1G4_9HYPH</name>
<evidence type="ECO:0000256" key="1">
    <source>
        <dbReference type="ARBA" id="ARBA00004496"/>
    </source>
</evidence>
<evidence type="ECO:0000313" key="10">
    <source>
        <dbReference type="EMBL" id="PZM07347.1"/>
    </source>
</evidence>
<evidence type="ECO:0000256" key="7">
    <source>
        <dbReference type="ARBA" id="ARBA00038873"/>
    </source>
</evidence>
<dbReference type="OrthoDB" id="156345at2"/>
<dbReference type="EMBL" id="PCDP01000084">
    <property type="protein sequence ID" value="PZM07347.1"/>
    <property type="molecule type" value="Genomic_DNA"/>
</dbReference>
<dbReference type="SUPFAM" id="SSF56112">
    <property type="entry name" value="Protein kinase-like (PK-like)"/>
    <property type="match status" value="1"/>
</dbReference>
<comment type="catalytic activity">
    <reaction evidence="5">
        <text>(5R)-5-hydroxy-L-lysine + GTP = (5R)-5-phosphooxy-L-lysine + GDP + H(+)</text>
        <dbReference type="Rhea" id="RHEA:19049"/>
        <dbReference type="ChEBI" id="CHEBI:15378"/>
        <dbReference type="ChEBI" id="CHEBI:37565"/>
        <dbReference type="ChEBI" id="CHEBI:57882"/>
        <dbReference type="ChEBI" id="CHEBI:58189"/>
        <dbReference type="ChEBI" id="CHEBI:58357"/>
        <dbReference type="EC" id="2.7.1.81"/>
    </reaction>
</comment>
<gene>
    <name evidence="10" type="ORF">CPY51_31845</name>
</gene>
<dbReference type="PANTHER" id="PTHR21064:SF1">
    <property type="entry name" value="HYDROXYLYSINE KINASE"/>
    <property type="match status" value="1"/>
</dbReference>
<dbReference type="GO" id="GO:0005737">
    <property type="term" value="C:cytoplasm"/>
    <property type="evidence" value="ECO:0007669"/>
    <property type="project" value="UniProtKB-SubCell"/>
</dbReference>
<evidence type="ECO:0000256" key="8">
    <source>
        <dbReference type="ARBA" id="ARBA00040505"/>
    </source>
</evidence>
<comment type="caution">
    <text evidence="10">The sequence shown here is derived from an EMBL/GenBank/DDBJ whole genome shotgun (WGS) entry which is preliminary data.</text>
</comment>
<comment type="subcellular location">
    <subcellularLocation>
        <location evidence="1">Cytoplasm</location>
    </subcellularLocation>
</comment>
<dbReference type="InterPro" id="IPR011009">
    <property type="entry name" value="Kinase-like_dom_sf"/>
</dbReference>
<protein>
    <recommendedName>
        <fullName evidence="8">Hydroxylysine kinase</fullName>
        <ecNumber evidence="7">2.7.1.81</ecNumber>
    </recommendedName>
</protein>
<keyword evidence="4" id="KW-0418">Kinase</keyword>
<dbReference type="InterPro" id="IPR050249">
    <property type="entry name" value="Pseudomonas-type_ThrB"/>
</dbReference>
<dbReference type="GO" id="GO:0047992">
    <property type="term" value="F:hydroxylysine kinase activity"/>
    <property type="evidence" value="ECO:0007669"/>
    <property type="project" value="UniProtKB-EC"/>
</dbReference>
<reference evidence="10 11" key="1">
    <citation type="journal article" date="2018" name="Sci. Rep.">
        <title>Rhizobium tumorigenes sp. nov., a novel plant tumorigenic bacterium isolated from cane gall tumors on thornless blackberry.</title>
        <authorList>
            <person name="Kuzmanovi N."/>
            <person name="Smalla K."/>
            <person name="Gronow S."/>
            <person name="PuBawska J."/>
        </authorList>
    </citation>
    <scope>NUCLEOTIDE SEQUENCE [LARGE SCALE GENOMIC DNA]</scope>
    <source>
        <strain evidence="10 11">CCBAU 85046</strain>
    </source>
</reference>
<evidence type="ECO:0000256" key="4">
    <source>
        <dbReference type="ARBA" id="ARBA00022777"/>
    </source>
</evidence>
<dbReference type="Proteomes" id="UP000248925">
    <property type="component" value="Unassembled WGS sequence"/>
</dbReference>
<evidence type="ECO:0000256" key="5">
    <source>
        <dbReference type="ARBA" id="ARBA00036820"/>
    </source>
</evidence>
<dbReference type="Gene3D" id="3.90.1200.10">
    <property type="match status" value="1"/>
</dbReference>
<dbReference type="InterPro" id="IPR002575">
    <property type="entry name" value="Aminoglycoside_PTrfase"/>
</dbReference>
<sequence length="375" mass="40295">MLAATALNFNHCPWPSVNKGLIPMSSATDNNQSGLNALSIKGGKTSLNAVEQIAAEYFGIAGKASTLSSERDETFLIETADSTKYVLKIANPAERMDVQHFQTQGLLHLAGKDIPLPLPRVVPASDGGALLALPFDGEPRIVRMLTFLDGLQLHKALRSSGQMQALGTALALLGQGLADFRPHVPPQNLLWDICNAGTLRSLVSHVDAAHQPLVLSALDGFEELADGAMATLPGQVIHNDFNPHNILVAPANAALVTGVIDFGDMVEAPLVNDVAVALSYQIGADNGIEDAITMLGAYDAVRPLDRLELDCLPTLLRTRLAMTVIITEWRATLHRENRDYILRNHPVALAGLRRLADDSDAALGAFFRQKIGDFK</sequence>
<dbReference type="AlphaFoldDB" id="A0A2W4C1G4"/>
<dbReference type="PANTHER" id="PTHR21064">
    <property type="entry name" value="AMINOGLYCOSIDE PHOSPHOTRANSFERASE DOMAIN-CONTAINING PROTEIN-RELATED"/>
    <property type="match status" value="1"/>
</dbReference>
<feature type="domain" description="Aminoglycoside phosphotransferase" evidence="9">
    <location>
        <begin position="68"/>
        <end position="299"/>
    </location>
</feature>
<organism evidence="10 11">
    <name type="scientific">Rhizobium tubonense</name>
    <dbReference type="NCBI Taxonomy" id="484088"/>
    <lineage>
        <taxon>Bacteria</taxon>
        <taxon>Pseudomonadati</taxon>
        <taxon>Pseudomonadota</taxon>
        <taxon>Alphaproteobacteria</taxon>
        <taxon>Hyphomicrobiales</taxon>
        <taxon>Rhizobiaceae</taxon>
        <taxon>Rhizobium/Agrobacterium group</taxon>
        <taxon>Rhizobium</taxon>
    </lineage>
</organism>
<evidence type="ECO:0000256" key="3">
    <source>
        <dbReference type="ARBA" id="ARBA00022679"/>
    </source>
</evidence>
<proteinExistence type="predicted"/>
<dbReference type="Pfam" id="PF01636">
    <property type="entry name" value="APH"/>
    <property type="match status" value="1"/>
</dbReference>
<keyword evidence="3 10" id="KW-0808">Transferase</keyword>
<keyword evidence="11" id="KW-1185">Reference proteome</keyword>
<accession>A0A2W4C1G4</accession>
<evidence type="ECO:0000259" key="9">
    <source>
        <dbReference type="Pfam" id="PF01636"/>
    </source>
</evidence>
<evidence type="ECO:0000313" key="11">
    <source>
        <dbReference type="Proteomes" id="UP000248925"/>
    </source>
</evidence>
<keyword evidence="2" id="KW-0963">Cytoplasm</keyword>
<comment type="function">
    <text evidence="6">Catalyzes the GTP-dependent phosphorylation of 5-hydroxy-L-lysine.</text>
</comment>
<dbReference type="EC" id="2.7.1.81" evidence="7"/>